<evidence type="ECO:0000256" key="1">
    <source>
        <dbReference type="ARBA" id="ARBA00004141"/>
    </source>
</evidence>
<feature type="transmembrane region" description="Helical" evidence="7">
    <location>
        <begin position="629"/>
        <end position="652"/>
    </location>
</feature>
<keyword evidence="5 7" id="KW-1133">Transmembrane helix</keyword>
<dbReference type="InterPro" id="IPR003593">
    <property type="entry name" value="AAA+_ATPase"/>
</dbReference>
<dbReference type="InterPro" id="IPR047817">
    <property type="entry name" value="ABC2_TM_bact-type"/>
</dbReference>
<comment type="subcellular location">
    <subcellularLocation>
        <location evidence="1">Membrane</location>
        <topology evidence="1">Multi-pass membrane protein</topology>
    </subcellularLocation>
</comment>
<dbReference type="PANTHER" id="PTHR43038">
    <property type="entry name" value="ATP-BINDING CASSETTE, SUB-FAMILY H, MEMBER 1"/>
    <property type="match status" value="1"/>
</dbReference>
<dbReference type="Pfam" id="PF00005">
    <property type="entry name" value="ABC_tran"/>
    <property type="match status" value="1"/>
</dbReference>
<dbReference type="GO" id="GO:0016887">
    <property type="term" value="F:ATP hydrolysis activity"/>
    <property type="evidence" value="ECO:0007669"/>
    <property type="project" value="InterPro"/>
</dbReference>
<dbReference type="InterPro" id="IPR013525">
    <property type="entry name" value="ABC2_TM"/>
</dbReference>
<feature type="transmembrane region" description="Helical" evidence="7">
    <location>
        <begin position="597"/>
        <end position="623"/>
    </location>
</feature>
<reference evidence="10" key="1">
    <citation type="submission" date="2014-09" db="EMBL/GenBank/DDBJ databases">
        <authorList>
            <person name="Magalhaes I.L.F."/>
            <person name="Oliveira U."/>
            <person name="Santos F.R."/>
            <person name="Vidigal T.H.D.A."/>
            <person name="Brescovit A.D."/>
            <person name="Santos A.J."/>
        </authorList>
    </citation>
    <scope>NUCLEOTIDE SEQUENCE</scope>
</reference>
<proteinExistence type="predicted"/>
<dbReference type="PROSITE" id="PS00211">
    <property type="entry name" value="ABC_TRANSPORTER_1"/>
    <property type="match status" value="1"/>
</dbReference>
<dbReference type="Pfam" id="PF12698">
    <property type="entry name" value="ABC2_membrane_3"/>
    <property type="match status" value="1"/>
</dbReference>
<evidence type="ECO:0000256" key="7">
    <source>
        <dbReference type="SAM" id="Phobius"/>
    </source>
</evidence>
<name>A0A0K8S4N7_LYGHE</name>
<dbReference type="SUPFAM" id="SSF52540">
    <property type="entry name" value="P-loop containing nucleoside triphosphate hydrolases"/>
    <property type="match status" value="1"/>
</dbReference>
<keyword evidence="4" id="KW-0067">ATP-binding</keyword>
<feature type="transmembrane region" description="Helical" evidence="7">
    <location>
        <begin position="721"/>
        <end position="743"/>
    </location>
</feature>
<dbReference type="EMBL" id="GBRD01017619">
    <property type="protein sequence ID" value="JAG48208.1"/>
    <property type="molecule type" value="Transcribed_RNA"/>
</dbReference>
<dbReference type="PROSITE" id="PS51012">
    <property type="entry name" value="ABC_TM2"/>
    <property type="match status" value="1"/>
</dbReference>
<dbReference type="InterPro" id="IPR017871">
    <property type="entry name" value="ABC_transporter-like_CS"/>
</dbReference>
<evidence type="ECO:0000313" key="10">
    <source>
        <dbReference type="EMBL" id="JAG48208.1"/>
    </source>
</evidence>
<dbReference type="Gene3D" id="3.40.50.300">
    <property type="entry name" value="P-loop containing nucleotide triphosphate hydrolases"/>
    <property type="match status" value="1"/>
</dbReference>
<feature type="transmembrane region" description="Helical" evidence="7">
    <location>
        <begin position="664"/>
        <end position="683"/>
    </location>
</feature>
<evidence type="ECO:0000259" key="9">
    <source>
        <dbReference type="PROSITE" id="PS51012"/>
    </source>
</evidence>
<accession>A0A0K8S4N7</accession>
<evidence type="ECO:0000256" key="4">
    <source>
        <dbReference type="ARBA" id="ARBA00022840"/>
    </source>
</evidence>
<evidence type="ECO:0000256" key="6">
    <source>
        <dbReference type="ARBA" id="ARBA00023136"/>
    </source>
</evidence>
<protein>
    <submittedName>
        <fullName evidence="10">Uncharacterized protein</fullName>
    </submittedName>
</protein>
<dbReference type="InterPro" id="IPR003439">
    <property type="entry name" value="ABC_transporter-like_ATP-bd"/>
</dbReference>
<evidence type="ECO:0000259" key="8">
    <source>
        <dbReference type="PROSITE" id="PS50893"/>
    </source>
</evidence>
<feature type="domain" description="ABC transmembrane type-2" evidence="9">
    <location>
        <begin position="517"/>
        <end position="746"/>
    </location>
</feature>
<dbReference type="SMART" id="SM00382">
    <property type="entry name" value="AAA"/>
    <property type="match status" value="1"/>
</dbReference>
<dbReference type="PROSITE" id="PS50893">
    <property type="entry name" value="ABC_TRANSPORTER_2"/>
    <property type="match status" value="1"/>
</dbReference>
<dbReference type="PANTHER" id="PTHR43038:SF5">
    <property type="entry name" value="RE14039P"/>
    <property type="match status" value="1"/>
</dbReference>
<evidence type="ECO:0000256" key="5">
    <source>
        <dbReference type="ARBA" id="ARBA00022989"/>
    </source>
</evidence>
<feature type="transmembrane region" description="Helical" evidence="7">
    <location>
        <begin position="552"/>
        <end position="576"/>
    </location>
</feature>
<keyword evidence="2 7" id="KW-0812">Transmembrane</keyword>
<dbReference type="AlphaFoldDB" id="A0A0K8S4N7"/>
<sequence length="748" mass="83037">MSGTVGGRRLMPQQSTVWARRQNAVAVRRACKTYGTKSNKHIILDSLNMTVPKGCIYGLLGASGCGKTTLLSCIVGRRRLNSGEIWVLGGQPGSRGSGVPGPRVGYMPQENALYGEFTIRETLKYFGWVAGMNNEEIKTKMDFLLDLLQLPFPDRAVKNLSGGQQRRVSMAATFLHDPELLILDEPTVGVDPVLRQRIWDYLVELVANKTTTIIITTHYIDETKQATTIGLMRGGKMLAEESPDELLQRYNSDSLEDAFLKLSILQNRGKRRRSSITSNIIAANAAAIPELQDVQDFETQSEISGEFGDNMSLANKSAIQDTGTVVDPVPPEDEVEITWKDHLKIITPHHMKALIWKNLLWMSRNFGVMMFTVAMPILQTTFFCLSIGHDPIGLKLAVVNNELPGVVSCPYGYNTSDCYMNDLSCRYLDHLAARKHHLVSYENYDEAWYAVKKGWAWGVVDIPSNFSDFLIQRIEDGRFADDIALNGSDIDIQLDMSNQQIAAMLSRDFYLALEDFSTEMAESCNVSAKLLSLPVKFQDPIFGPRVPNFTNFAAPGVMLTIVFFLSVALTSGTMLVERNEGILERCLVSGITAFEVLSSHVITQFVVMVGQSLMVIFFSVYVYDVAVAGNIFTALVLIILSGTCGMTFGFAVSCLCDDERNATYLALGSFLPFVMLCGIIWPVEGMNKFLRSVSYFLPLTLSTESLRSVLGRGWGLDYPQVYAGFISTLAWILIYLLASVLVLKYKKG</sequence>
<organism evidence="10">
    <name type="scientific">Lygus hesperus</name>
    <name type="common">Western plant bug</name>
    <dbReference type="NCBI Taxonomy" id="30085"/>
    <lineage>
        <taxon>Eukaryota</taxon>
        <taxon>Metazoa</taxon>
        <taxon>Ecdysozoa</taxon>
        <taxon>Arthropoda</taxon>
        <taxon>Hexapoda</taxon>
        <taxon>Insecta</taxon>
        <taxon>Pterygota</taxon>
        <taxon>Neoptera</taxon>
        <taxon>Paraneoptera</taxon>
        <taxon>Hemiptera</taxon>
        <taxon>Heteroptera</taxon>
        <taxon>Panheteroptera</taxon>
        <taxon>Cimicomorpha</taxon>
        <taxon>Miridae</taxon>
        <taxon>Mirini</taxon>
        <taxon>Lygus</taxon>
    </lineage>
</organism>
<keyword evidence="3" id="KW-0547">Nucleotide-binding</keyword>
<dbReference type="GO" id="GO:0005524">
    <property type="term" value="F:ATP binding"/>
    <property type="evidence" value="ECO:0007669"/>
    <property type="project" value="UniProtKB-KW"/>
</dbReference>
<dbReference type="GO" id="GO:0140359">
    <property type="term" value="F:ABC-type transporter activity"/>
    <property type="evidence" value="ECO:0007669"/>
    <property type="project" value="InterPro"/>
</dbReference>
<evidence type="ECO:0000256" key="3">
    <source>
        <dbReference type="ARBA" id="ARBA00022741"/>
    </source>
</evidence>
<dbReference type="GO" id="GO:0016020">
    <property type="term" value="C:membrane"/>
    <property type="evidence" value="ECO:0007669"/>
    <property type="project" value="UniProtKB-SubCell"/>
</dbReference>
<feature type="domain" description="ABC transporter" evidence="8">
    <location>
        <begin position="25"/>
        <end position="259"/>
    </location>
</feature>
<evidence type="ECO:0000256" key="2">
    <source>
        <dbReference type="ARBA" id="ARBA00022692"/>
    </source>
</evidence>
<keyword evidence="6 7" id="KW-0472">Membrane</keyword>
<dbReference type="InterPro" id="IPR027417">
    <property type="entry name" value="P-loop_NTPase"/>
</dbReference>